<keyword evidence="3" id="KW-1185">Reference proteome</keyword>
<evidence type="ECO:0000256" key="1">
    <source>
        <dbReference type="SAM" id="SignalP"/>
    </source>
</evidence>
<protein>
    <recommendedName>
        <fullName evidence="4">DNA breaking-rejoining protein</fullName>
    </recommendedName>
</protein>
<dbReference type="RefSeq" id="WP_305963410.1">
    <property type="nucleotide sequence ID" value="NZ_JAVAMQ010000008.1"/>
</dbReference>
<dbReference type="Gene3D" id="2.60.120.380">
    <property type="match status" value="1"/>
</dbReference>
<keyword evidence="1" id="KW-0732">Signal</keyword>
<gene>
    <name evidence="2" type="ORF">Q5Y72_10690</name>
</gene>
<evidence type="ECO:0008006" key="4">
    <source>
        <dbReference type="Google" id="ProtNLM"/>
    </source>
</evidence>
<comment type="caution">
    <text evidence="2">The sequence shown here is derived from an EMBL/GenBank/DDBJ whole genome shotgun (WGS) entry which is preliminary data.</text>
</comment>
<feature type="chain" id="PRO_5047257272" description="DNA breaking-rejoining protein" evidence="1">
    <location>
        <begin position="20"/>
        <end position="133"/>
    </location>
</feature>
<dbReference type="EMBL" id="JAVAMQ010000008">
    <property type="protein sequence ID" value="MDP5307559.1"/>
    <property type="molecule type" value="Genomic_DNA"/>
</dbReference>
<proteinExistence type="predicted"/>
<evidence type="ECO:0000313" key="3">
    <source>
        <dbReference type="Proteomes" id="UP001224997"/>
    </source>
</evidence>
<reference evidence="2 3" key="1">
    <citation type="submission" date="2023-08" db="EMBL/GenBank/DDBJ databases">
        <authorList>
            <person name="Park J.-S."/>
        </authorList>
    </citation>
    <scope>NUCLEOTIDE SEQUENCE [LARGE SCALE GENOMIC DNA]</scope>
    <source>
        <strain evidence="2 3">2205BS29-5</strain>
    </source>
</reference>
<dbReference type="Proteomes" id="UP001224997">
    <property type="component" value="Unassembled WGS sequence"/>
</dbReference>
<organism evidence="2 3">
    <name type="scientific">Paracoccus spongiarum</name>
    <dbReference type="NCBI Taxonomy" id="3064387"/>
    <lineage>
        <taxon>Bacteria</taxon>
        <taxon>Pseudomonadati</taxon>
        <taxon>Pseudomonadota</taxon>
        <taxon>Alphaproteobacteria</taxon>
        <taxon>Rhodobacterales</taxon>
        <taxon>Paracoccaceae</taxon>
        <taxon>Paracoccus</taxon>
    </lineage>
</organism>
<name>A0ABT9JCR5_9RHOB</name>
<accession>A0ABT9JCR5</accession>
<sequence>MLKTLLLVAATTLPLAATAQTTETVTFKPGNYGTMVTGSITGDGYADYRIGAKAGQELFAELAVAESSGDGSIYFNLLPPGSADVAIYNASMDGNSATIPLPRDGTYTIRVYHMGNDEDSGATTSFNLDLSIQ</sequence>
<feature type="signal peptide" evidence="1">
    <location>
        <begin position="1"/>
        <end position="19"/>
    </location>
</feature>
<evidence type="ECO:0000313" key="2">
    <source>
        <dbReference type="EMBL" id="MDP5307559.1"/>
    </source>
</evidence>